<keyword evidence="2" id="KW-0245">EGF-like domain</keyword>
<dbReference type="InterPro" id="IPR013320">
    <property type="entry name" value="ConA-like_dom_sf"/>
</dbReference>
<evidence type="ECO:0000256" key="2">
    <source>
        <dbReference type="PROSITE-ProRule" id="PRU00076"/>
    </source>
</evidence>
<organism evidence="5 6">
    <name type="scientific">Gnathostoma spinigerum</name>
    <dbReference type="NCBI Taxonomy" id="75299"/>
    <lineage>
        <taxon>Eukaryota</taxon>
        <taxon>Metazoa</taxon>
        <taxon>Ecdysozoa</taxon>
        <taxon>Nematoda</taxon>
        <taxon>Chromadorea</taxon>
        <taxon>Rhabditida</taxon>
        <taxon>Spirurina</taxon>
        <taxon>Gnathostomatomorpha</taxon>
        <taxon>Gnathostomatoidea</taxon>
        <taxon>Gnathostomatidae</taxon>
        <taxon>Gnathostoma</taxon>
    </lineage>
</organism>
<dbReference type="AlphaFoldDB" id="A0ABD6EJJ9"/>
<keyword evidence="6" id="KW-1185">Reference proteome</keyword>
<dbReference type="SUPFAM" id="SSF49899">
    <property type="entry name" value="Concanavalin A-like lectins/glucanases"/>
    <property type="match status" value="1"/>
</dbReference>
<dbReference type="Gene3D" id="2.10.25.10">
    <property type="entry name" value="Laminin"/>
    <property type="match status" value="1"/>
</dbReference>
<comment type="caution">
    <text evidence="5">The sequence shown here is derived from an EMBL/GenBank/DDBJ whole genome shotgun (WGS) entry which is preliminary data.</text>
</comment>
<accession>A0ABD6EJJ9</accession>
<feature type="transmembrane region" description="Helical" evidence="3">
    <location>
        <begin position="250"/>
        <end position="273"/>
    </location>
</feature>
<keyword evidence="3" id="KW-0472">Membrane</keyword>
<evidence type="ECO:0000313" key="5">
    <source>
        <dbReference type="EMBL" id="MFH4977524.1"/>
    </source>
</evidence>
<keyword evidence="3" id="KW-1133">Transmembrane helix</keyword>
<dbReference type="EMBL" id="JBGFUD010002372">
    <property type="protein sequence ID" value="MFH4977524.1"/>
    <property type="molecule type" value="Genomic_DNA"/>
</dbReference>
<sequence length="308" mass="34748">MTQGIKVGEHGRCQRGLCFHGGRCIELYDTYECDCTMTPFIGTKCETDVGILVPKGSQLSIPWQHPGHVADCFRIGVQSLSNNYSLIQAKALFADSLFNITVNSKGFLEVSVFDGFFFHHRAVDQNHKLDNDEMVDLKFCAHSDRFVLNVNGEESISLPGNWTFFRQLNSWKFLDKSFHGCIVRLQIGNGFPLKAPSTSRFSYKGDIKFGQCPFDPLIKRAEQTVDEDETDIPSIHIHTIAREGSTRLTLYPIIAFSIASAILLSISIFVCWVRNRPDGVYKTNENLLAYNSPGRSNEPLVINKEYFC</sequence>
<reference evidence="5 6" key="1">
    <citation type="submission" date="2024-08" db="EMBL/GenBank/DDBJ databases">
        <title>Gnathostoma spinigerum genome.</title>
        <authorList>
            <person name="Gonzalez-Bertolin B."/>
            <person name="Monzon S."/>
            <person name="Zaballos A."/>
            <person name="Jimenez P."/>
            <person name="Dekumyoy P."/>
            <person name="Varona S."/>
            <person name="Cuesta I."/>
            <person name="Sumanam S."/>
            <person name="Adisakwattana P."/>
            <person name="Gasser R.B."/>
            <person name="Hernandez-Gonzalez A."/>
            <person name="Young N.D."/>
            <person name="Perteguer M.J."/>
        </authorList>
    </citation>
    <scope>NUCLEOTIDE SEQUENCE [LARGE SCALE GENOMIC DNA]</scope>
    <source>
        <strain evidence="5">AL3</strain>
        <tissue evidence="5">Liver</tissue>
    </source>
</reference>
<keyword evidence="1" id="KW-1015">Disulfide bond</keyword>
<evidence type="ECO:0000259" key="4">
    <source>
        <dbReference type="PROSITE" id="PS50026"/>
    </source>
</evidence>
<evidence type="ECO:0000256" key="3">
    <source>
        <dbReference type="SAM" id="Phobius"/>
    </source>
</evidence>
<evidence type="ECO:0000313" key="6">
    <source>
        <dbReference type="Proteomes" id="UP001608902"/>
    </source>
</evidence>
<name>A0ABD6EJJ9_9BILA</name>
<comment type="caution">
    <text evidence="2">Lacks conserved residue(s) required for the propagation of feature annotation.</text>
</comment>
<dbReference type="PROSITE" id="PS50026">
    <property type="entry name" value="EGF_3"/>
    <property type="match status" value="1"/>
</dbReference>
<feature type="domain" description="EGF-like" evidence="4">
    <location>
        <begin position="9"/>
        <end position="46"/>
    </location>
</feature>
<gene>
    <name evidence="5" type="ORF">AB6A40_004233</name>
</gene>
<dbReference type="Proteomes" id="UP001608902">
    <property type="component" value="Unassembled WGS sequence"/>
</dbReference>
<evidence type="ECO:0000256" key="1">
    <source>
        <dbReference type="ARBA" id="ARBA00023157"/>
    </source>
</evidence>
<dbReference type="InterPro" id="IPR000742">
    <property type="entry name" value="EGF"/>
</dbReference>
<proteinExistence type="predicted"/>
<keyword evidence="3" id="KW-0812">Transmembrane</keyword>
<dbReference type="CDD" id="cd00054">
    <property type="entry name" value="EGF_CA"/>
    <property type="match status" value="1"/>
</dbReference>
<protein>
    <recommendedName>
        <fullName evidence="4">EGF-like domain-containing protein</fullName>
    </recommendedName>
</protein>